<gene>
    <name evidence="1" type="ORF">NC653_022526</name>
</gene>
<keyword evidence="2" id="KW-1185">Reference proteome</keyword>
<sequence>MKNTYQVPDGRPYFSKEVSQESQKALFRACKGKQAESSNSVSSSMSIQSFELCEDATTPFVAMPEHTLPNHEAVICTENLENHPPVETSNVVTDLHKKTVGDGREGVSSALNLTVSSSEERFICKDTNTQLSRPSSGPDMVPQSYLISASGGDDKFTSEKAAILQNSTVEKPTAAHLSPAFDDVIHVIRHSSFRVGTEQAVMETVEMGIQNVDVGKLLNVVGDELEMRNVNHFSIKEIDLRNISPLVPQFDLSELPKSNAPVTEEEAAARETLDVTSFRQRAEALEGLLELSAELLQQSRLEELAVVLKPFGKDKVSPRETAIWLAKSLKGMMADDSGRSS</sequence>
<comment type="caution">
    <text evidence="1">The sequence shown here is derived from an EMBL/GenBank/DDBJ whole genome shotgun (WGS) entry which is preliminary data.</text>
</comment>
<protein>
    <submittedName>
        <fullName evidence="1">Uncharacterized protein</fullName>
    </submittedName>
</protein>
<dbReference type="EMBL" id="JAQIZT010000009">
    <property type="protein sequence ID" value="KAJ6984288.1"/>
    <property type="molecule type" value="Genomic_DNA"/>
</dbReference>
<organism evidence="1 2">
    <name type="scientific">Populus alba x Populus x berolinensis</name>
    <dbReference type="NCBI Taxonomy" id="444605"/>
    <lineage>
        <taxon>Eukaryota</taxon>
        <taxon>Viridiplantae</taxon>
        <taxon>Streptophyta</taxon>
        <taxon>Embryophyta</taxon>
        <taxon>Tracheophyta</taxon>
        <taxon>Spermatophyta</taxon>
        <taxon>Magnoliopsida</taxon>
        <taxon>eudicotyledons</taxon>
        <taxon>Gunneridae</taxon>
        <taxon>Pentapetalae</taxon>
        <taxon>rosids</taxon>
        <taxon>fabids</taxon>
        <taxon>Malpighiales</taxon>
        <taxon>Salicaceae</taxon>
        <taxon>Saliceae</taxon>
        <taxon>Populus</taxon>
    </lineage>
</organism>
<evidence type="ECO:0000313" key="1">
    <source>
        <dbReference type="EMBL" id="KAJ6984288.1"/>
    </source>
</evidence>
<dbReference type="AlphaFoldDB" id="A0AAD6MEY7"/>
<proteinExistence type="predicted"/>
<evidence type="ECO:0000313" key="2">
    <source>
        <dbReference type="Proteomes" id="UP001164929"/>
    </source>
</evidence>
<dbReference type="Proteomes" id="UP001164929">
    <property type="component" value="Chromosome 9"/>
</dbReference>
<reference evidence="1" key="1">
    <citation type="journal article" date="2023" name="Mol. Ecol. Resour.">
        <title>Chromosome-level genome assembly of a triploid poplar Populus alba 'Berolinensis'.</title>
        <authorList>
            <person name="Chen S."/>
            <person name="Yu Y."/>
            <person name="Wang X."/>
            <person name="Wang S."/>
            <person name="Zhang T."/>
            <person name="Zhou Y."/>
            <person name="He R."/>
            <person name="Meng N."/>
            <person name="Wang Y."/>
            <person name="Liu W."/>
            <person name="Liu Z."/>
            <person name="Liu J."/>
            <person name="Guo Q."/>
            <person name="Huang H."/>
            <person name="Sederoff R.R."/>
            <person name="Wang G."/>
            <person name="Qu G."/>
            <person name="Chen S."/>
        </authorList>
    </citation>
    <scope>NUCLEOTIDE SEQUENCE</scope>
    <source>
        <strain evidence="1">SC-2020</strain>
    </source>
</reference>
<accession>A0AAD6MEY7</accession>
<name>A0AAD6MEY7_9ROSI</name>